<evidence type="ECO:0000313" key="3">
    <source>
        <dbReference type="Proteomes" id="UP001151760"/>
    </source>
</evidence>
<evidence type="ECO:0000313" key="2">
    <source>
        <dbReference type="EMBL" id="GJT48372.1"/>
    </source>
</evidence>
<gene>
    <name evidence="2" type="ORF">Tco_0974529</name>
</gene>
<proteinExistence type="predicted"/>
<feature type="compositionally biased region" description="Polar residues" evidence="1">
    <location>
        <begin position="117"/>
        <end position="131"/>
    </location>
</feature>
<feature type="compositionally biased region" description="Basic residues" evidence="1">
    <location>
        <begin position="207"/>
        <end position="221"/>
    </location>
</feature>
<feature type="compositionally biased region" description="Polar residues" evidence="1">
    <location>
        <begin position="89"/>
        <end position="108"/>
    </location>
</feature>
<reference evidence="2" key="1">
    <citation type="journal article" date="2022" name="Int. J. Mol. Sci.">
        <title>Draft Genome of Tanacetum Coccineum: Genomic Comparison of Closely Related Tanacetum-Family Plants.</title>
        <authorList>
            <person name="Yamashiro T."/>
            <person name="Shiraishi A."/>
            <person name="Nakayama K."/>
            <person name="Satake H."/>
        </authorList>
    </citation>
    <scope>NUCLEOTIDE SEQUENCE</scope>
</reference>
<dbReference type="EMBL" id="BQNB010016148">
    <property type="protein sequence ID" value="GJT48372.1"/>
    <property type="molecule type" value="Genomic_DNA"/>
</dbReference>
<feature type="region of interest" description="Disordered" evidence="1">
    <location>
        <begin position="207"/>
        <end position="228"/>
    </location>
</feature>
<protein>
    <recommendedName>
        <fullName evidence="4">Xylulose kinase-1</fullName>
    </recommendedName>
</protein>
<feature type="region of interest" description="Disordered" evidence="1">
    <location>
        <begin position="86"/>
        <end position="137"/>
    </location>
</feature>
<evidence type="ECO:0008006" key="4">
    <source>
        <dbReference type="Google" id="ProtNLM"/>
    </source>
</evidence>
<keyword evidence="3" id="KW-1185">Reference proteome</keyword>
<accession>A0ABQ5ECZ3</accession>
<evidence type="ECO:0000256" key="1">
    <source>
        <dbReference type="SAM" id="MobiDB-lite"/>
    </source>
</evidence>
<sequence>MVACLEKTAGNSEFHEIVDFLTSSLIHHALTVNPTIYISYIEQFWNTASSQTANNKKQIHATVDGKAVVVTEASIRSSLLLNDADGDQANVTESSSGPDNTHSPSMNLEGTGRNKGDQVQLSNDSPHSGDNTSERAEGGLNLKELLSLCTNLSKRVLALETAKDAQAAKILKLKTRIKKLDKKYKPSISHHRAWLKSVKRLSMKNRLGKKKPISKQGKKSTKPGPTLDAFNDLDADLAHGMDYMDTKEAVIEGRQSKETEELNVTHDTEVLEKGGSNEEPVNAAGNIRVSTAFNISTTSRPEAKLKGVEIKEKKDAERPAISVLTLKPLPIIDPKHKGKWVIEEEPKPVKVKSKDQGEAQIKKDAEIALKVQAELDEKARLERQRQEQASLNYIANLYDEVQARIDADHELAVRWTQEEHEKYTVDERAKLLAEYFKNRKKQYKHAQLNKNTLEEIQVLYIKEQERIADFVPIGSERDERMIEKMNMKAAGVHEEKIVPDEEGIIDYEVLEKRFPIINWESKFYHLDRHGAECIYYRIFRSDESSRWIKTFSEMVTMFDRLDLEELYNLVMQRFESTTPEGVDLVLWGDLRTMFDANTEDELWQNQERWNLKSWNFYENCGVHTLTLEDGTEIHMLAERKYPLTKETLERMMSLKLIAESASESAYNLLRFIQKQIDEYGSYDGSEKDL</sequence>
<comment type="caution">
    <text evidence="2">The sequence shown here is derived from an EMBL/GenBank/DDBJ whole genome shotgun (WGS) entry which is preliminary data.</text>
</comment>
<name>A0ABQ5ECZ3_9ASTR</name>
<organism evidence="2 3">
    <name type="scientific">Tanacetum coccineum</name>
    <dbReference type="NCBI Taxonomy" id="301880"/>
    <lineage>
        <taxon>Eukaryota</taxon>
        <taxon>Viridiplantae</taxon>
        <taxon>Streptophyta</taxon>
        <taxon>Embryophyta</taxon>
        <taxon>Tracheophyta</taxon>
        <taxon>Spermatophyta</taxon>
        <taxon>Magnoliopsida</taxon>
        <taxon>eudicotyledons</taxon>
        <taxon>Gunneridae</taxon>
        <taxon>Pentapetalae</taxon>
        <taxon>asterids</taxon>
        <taxon>campanulids</taxon>
        <taxon>Asterales</taxon>
        <taxon>Asteraceae</taxon>
        <taxon>Asteroideae</taxon>
        <taxon>Anthemideae</taxon>
        <taxon>Anthemidinae</taxon>
        <taxon>Tanacetum</taxon>
    </lineage>
</organism>
<reference evidence="2" key="2">
    <citation type="submission" date="2022-01" db="EMBL/GenBank/DDBJ databases">
        <authorList>
            <person name="Yamashiro T."/>
            <person name="Shiraishi A."/>
            <person name="Satake H."/>
            <person name="Nakayama K."/>
        </authorList>
    </citation>
    <scope>NUCLEOTIDE SEQUENCE</scope>
</reference>
<dbReference type="Proteomes" id="UP001151760">
    <property type="component" value="Unassembled WGS sequence"/>
</dbReference>